<dbReference type="Gene3D" id="3.40.50.300">
    <property type="entry name" value="P-loop containing nucleotide triphosphate hydrolases"/>
    <property type="match status" value="1"/>
</dbReference>
<reference evidence="2 3" key="1">
    <citation type="journal article" date="2016" name="Environ. Microbiol.">
        <title>Genomic resolution of a cold subsurface aquifer community provides metabolic insights for novel microbes adapted to high CO concentrations.</title>
        <authorList>
            <person name="Probst A.J."/>
            <person name="Castelle C.J."/>
            <person name="Singh A."/>
            <person name="Brown C.T."/>
            <person name="Anantharaman K."/>
            <person name="Sharon I."/>
            <person name="Hug L.A."/>
            <person name="Burstein D."/>
            <person name="Emerson J.B."/>
            <person name="Thomas B.C."/>
            <person name="Banfield J.F."/>
        </authorList>
    </citation>
    <scope>NUCLEOTIDE SEQUENCE [LARGE SCALE GENOMIC DNA]</scope>
    <source>
        <strain evidence="2">CG2_30_33_13</strain>
    </source>
</reference>
<name>A0A1J5GQJ4_9BACT</name>
<dbReference type="InterPro" id="IPR041682">
    <property type="entry name" value="AAA_14"/>
</dbReference>
<dbReference type="InterPro" id="IPR003593">
    <property type="entry name" value="AAA+_ATPase"/>
</dbReference>
<sequence length="452" mass="52691">MKSMKRLKPRRITNKVMSRLLKSNDLIVLLGARQVGKTSIMYLLIDNLLQVEKVESNRVFYFDLEDMNLLDVVNRGVEEFIAFLAAKGADLKERCFIFLDEIQYMENPSNFLKIIADHHQEISLVVSGSSSFSIKTKFKDSLAGRKRVFEIYPLDFGEFLEFKDRKDLAGFWDTGNWEKARFFEGDFLRYFEEYVIFGGLPRVSLLPTREDNVEYLKDVVNSYIKKDIKDLFRIDNPYAFNKAIKLLALQAGNSLNFTNLTTMCGISRRTLERYLFILESTFFIRLINPFYSNKIKEVTKMPKLYFMDTGIRNIIVGDLNSLEGRRDSGSLVENSVFLMLLTGKGPLDEIYYWRTKAGAEMDFVLKGEGERWRGYEVKYRPFEEAKITRSTRSYINEYSPDLTCICTKNFYQDKINMDLMGLSGLNDQSKLIFLPVFFLSNRPYPSVPWLTN</sequence>
<dbReference type="PANTHER" id="PTHR43566">
    <property type="entry name" value="CONSERVED PROTEIN"/>
    <property type="match status" value="1"/>
</dbReference>
<accession>A0A1J5GQJ4</accession>
<organism evidence="2 3">
    <name type="scientific">Candidatus Infernicultor aquiphilus</name>
    <dbReference type="NCBI Taxonomy" id="1805029"/>
    <lineage>
        <taxon>Bacteria</taxon>
        <taxon>Pseudomonadati</taxon>
        <taxon>Atribacterota</taxon>
        <taxon>Candidatus Phoenicimicrobiia</taxon>
        <taxon>Candidatus Pheonicimicrobiales</taxon>
        <taxon>Candidatus Phoenicimicrobiaceae</taxon>
        <taxon>Candidatus Infernicultor</taxon>
    </lineage>
</organism>
<dbReference type="AlphaFoldDB" id="A0A1J5GQJ4"/>
<evidence type="ECO:0000313" key="3">
    <source>
        <dbReference type="Proteomes" id="UP000182763"/>
    </source>
</evidence>
<evidence type="ECO:0000313" key="2">
    <source>
        <dbReference type="EMBL" id="OIP69256.1"/>
    </source>
</evidence>
<gene>
    <name evidence="2" type="ORF">AUK42_05470</name>
</gene>
<dbReference type="PANTHER" id="PTHR43566:SF1">
    <property type="entry name" value="AAA+ ATPASE DOMAIN-CONTAINING PROTEIN"/>
    <property type="match status" value="1"/>
</dbReference>
<dbReference type="Pfam" id="PF13635">
    <property type="entry name" value="DUF4143"/>
    <property type="match status" value="1"/>
</dbReference>
<dbReference type="Proteomes" id="UP000182763">
    <property type="component" value="Unassembled WGS sequence"/>
</dbReference>
<dbReference type="InterPro" id="IPR027417">
    <property type="entry name" value="P-loop_NTPase"/>
</dbReference>
<evidence type="ECO:0000259" key="1">
    <source>
        <dbReference type="SMART" id="SM00382"/>
    </source>
</evidence>
<dbReference type="InterPro" id="IPR025420">
    <property type="entry name" value="DUF4143"/>
</dbReference>
<dbReference type="STRING" id="1805029.AUK42_05470"/>
<dbReference type="Pfam" id="PF13173">
    <property type="entry name" value="AAA_14"/>
    <property type="match status" value="1"/>
</dbReference>
<comment type="caution">
    <text evidence="2">The sequence shown here is derived from an EMBL/GenBank/DDBJ whole genome shotgun (WGS) entry which is preliminary data.</text>
</comment>
<dbReference type="EMBL" id="MNYY01000106">
    <property type="protein sequence ID" value="OIP69256.1"/>
    <property type="molecule type" value="Genomic_DNA"/>
</dbReference>
<dbReference type="SMART" id="SM00382">
    <property type="entry name" value="AAA"/>
    <property type="match status" value="1"/>
</dbReference>
<dbReference type="SUPFAM" id="SSF52540">
    <property type="entry name" value="P-loop containing nucleoside triphosphate hydrolases"/>
    <property type="match status" value="1"/>
</dbReference>
<feature type="domain" description="AAA+ ATPase" evidence="1">
    <location>
        <begin position="23"/>
        <end position="142"/>
    </location>
</feature>
<proteinExistence type="predicted"/>
<protein>
    <recommendedName>
        <fullName evidence="1">AAA+ ATPase domain-containing protein</fullName>
    </recommendedName>
</protein>